<dbReference type="SUPFAM" id="SSF51735">
    <property type="entry name" value="NAD(P)-binding Rossmann-fold domains"/>
    <property type="match status" value="1"/>
</dbReference>
<dbReference type="AlphaFoldDB" id="A0A6C0BY08"/>
<dbReference type="InterPro" id="IPR036291">
    <property type="entry name" value="NAD(P)-bd_dom_sf"/>
</dbReference>
<name>A0A6C0BY08_9ZZZZ</name>
<dbReference type="PANTHER" id="PTHR43000">
    <property type="entry name" value="DTDP-D-GLUCOSE 4,6-DEHYDRATASE-RELATED"/>
    <property type="match status" value="1"/>
</dbReference>
<dbReference type="EMBL" id="MN739271">
    <property type="protein sequence ID" value="QHS96424.1"/>
    <property type="molecule type" value="Genomic_DNA"/>
</dbReference>
<organism evidence="3">
    <name type="scientific">viral metagenome</name>
    <dbReference type="NCBI Taxonomy" id="1070528"/>
    <lineage>
        <taxon>unclassified sequences</taxon>
        <taxon>metagenomes</taxon>
        <taxon>organismal metagenomes</taxon>
    </lineage>
</organism>
<dbReference type="Gene3D" id="3.40.50.720">
    <property type="entry name" value="NAD(P)-binding Rossmann-like Domain"/>
    <property type="match status" value="1"/>
</dbReference>
<reference evidence="3" key="1">
    <citation type="journal article" date="2020" name="Nature">
        <title>Giant virus diversity and host interactions through global metagenomics.</title>
        <authorList>
            <person name="Schulz F."/>
            <person name="Roux S."/>
            <person name="Paez-Espino D."/>
            <person name="Jungbluth S."/>
            <person name="Walsh D.A."/>
            <person name="Denef V.J."/>
            <person name="McMahon K.D."/>
            <person name="Konstantinidis K.T."/>
            <person name="Eloe-Fadrosh E.A."/>
            <person name="Kyrpides N.C."/>
            <person name="Woyke T."/>
        </authorList>
    </citation>
    <scope>NUCLEOTIDE SEQUENCE</scope>
    <source>
        <strain evidence="3">GVMAG-M-3300020166-18</strain>
    </source>
</reference>
<evidence type="ECO:0000313" key="3">
    <source>
        <dbReference type="EMBL" id="QHS96424.1"/>
    </source>
</evidence>
<protein>
    <recommendedName>
        <fullName evidence="2">NAD-dependent epimerase/dehydratase domain-containing protein</fullName>
    </recommendedName>
</protein>
<proteinExistence type="inferred from homology"/>
<sequence length="288" mass="32891">MRIIITGGTGFLGKRLFRDLQEKNHTIMSYDIVDNYDILNLEQLKSTFERFVPDAVIHLAACADLNIFANKPEISYKINVVGTRNILNMCEEYNARLLFASTCCCYGNNDTHPTDETSQTCPTEPYAQSKKESEKEILEVGLPHCCMRLATFYGEEMRSALAPAVFIDKAHKNETIEIHGSGGQTRTMTYVDDIVSGIITIVENDPKYTIINITTEEETSVLDMINHAKKITGNDTKCVHIQDRNGQIKKEVILSKRLQSFGWKWKTTFEDGMHKSYEYYLKNDEKFN</sequence>
<dbReference type="Pfam" id="PF01370">
    <property type="entry name" value="Epimerase"/>
    <property type="match status" value="1"/>
</dbReference>
<evidence type="ECO:0000256" key="1">
    <source>
        <dbReference type="ARBA" id="ARBA00007637"/>
    </source>
</evidence>
<comment type="similarity">
    <text evidence="1">Belongs to the NAD(P)-dependent epimerase/dehydratase family.</text>
</comment>
<evidence type="ECO:0000259" key="2">
    <source>
        <dbReference type="Pfam" id="PF01370"/>
    </source>
</evidence>
<accession>A0A6C0BY08</accession>
<dbReference type="InterPro" id="IPR001509">
    <property type="entry name" value="Epimerase_deHydtase"/>
</dbReference>
<feature type="domain" description="NAD-dependent epimerase/dehydratase" evidence="2">
    <location>
        <begin position="3"/>
        <end position="213"/>
    </location>
</feature>